<accession>V6S456</accession>
<feature type="signal peptide" evidence="2">
    <location>
        <begin position="1"/>
        <end position="19"/>
    </location>
</feature>
<keyword evidence="1 2" id="KW-0732">Signal</keyword>
<dbReference type="RefSeq" id="WP_023574498.1">
    <property type="nucleotide sequence ID" value="NZ_AVCS01000021.1"/>
</dbReference>
<dbReference type="InterPro" id="IPR055353">
    <property type="entry name" value="DUF7619"/>
</dbReference>
<dbReference type="Proteomes" id="UP000030149">
    <property type="component" value="Unassembled WGS sequence"/>
</dbReference>
<evidence type="ECO:0000313" key="5">
    <source>
        <dbReference type="EMBL" id="KGO92792.1"/>
    </source>
</evidence>
<feature type="domain" description="Secretion system C-terminal sorting" evidence="3">
    <location>
        <begin position="664"/>
        <end position="734"/>
    </location>
</feature>
<dbReference type="Gene3D" id="3.80.10.10">
    <property type="entry name" value="Ribonuclease Inhibitor"/>
    <property type="match status" value="1"/>
</dbReference>
<dbReference type="STRING" id="1107311.Q767_15460"/>
<evidence type="ECO:0000259" key="4">
    <source>
        <dbReference type="Pfam" id="PF24595"/>
    </source>
</evidence>
<keyword evidence="6" id="KW-1185">Reference proteome</keyword>
<protein>
    <submittedName>
        <fullName evidence="5">Uncharacterized protein</fullName>
    </submittedName>
</protein>
<evidence type="ECO:0000313" key="6">
    <source>
        <dbReference type="Proteomes" id="UP000030149"/>
    </source>
</evidence>
<name>V6S456_9FLAO</name>
<reference evidence="5 6" key="2">
    <citation type="journal article" date="2015" name="Stand. Genomic Sci.">
        <title>High quality draft genomic sequence of Flavobacterium enshiense DK69(T) and comparison among Flavobacterium genomes.</title>
        <authorList>
            <person name="Zeng Z."/>
            <person name="Chen C."/>
            <person name="Du H."/>
            <person name="Wang G."/>
            <person name="Li M."/>
        </authorList>
    </citation>
    <scope>NUCLEOTIDE SEQUENCE [LARGE SCALE GENOMIC DNA]</scope>
    <source>
        <strain evidence="5 6">DK69</strain>
    </source>
</reference>
<reference evidence="6" key="1">
    <citation type="submission" date="2013-09" db="EMBL/GenBank/DDBJ databases">
        <authorList>
            <person name="Zeng Z."/>
            <person name="Chen C."/>
        </authorList>
    </citation>
    <scope>NUCLEOTIDE SEQUENCE [LARGE SCALE GENOMIC DNA]</scope>
    <source>
        <strain evidence="6">DK69</strain>
    </source>
</reference>
<dbReference type="eggNOG" id="COG4886">
    <property type="taxonomic scope" value="Bacteria"/>
</dbReference>
<dbReference type="NCBIfam" id="TIGR01451">
    <property type="entry name" value="B_ant_repeat"/>
    <property type="match status" value="1"/>
</dbReference>
<evidence type="ECO:0000256" key="2">
    <source>
        <dbReference type="SAM" id="SignalP"/>
    </source>
</evidence>
<dbReference type="NCBIfam" id="TIGR04183">
    <property type="entry name" value="Por_Secre_tail"/>
    <property type="match status" value="1"/>
</dbReference>
<dbReference type="InterPro" id="IPR026444">
    <property type="entry name" value="Secre_tail"/>
</dbReference>
<comment type="caution">
    <text evidence="5">The sequence shown here is derived from an EMBL/GenBank/DDBJ whole genome shotgun (WGS) entry which is preliminary data.</text>
</comment>
<dbReference type="Pfam" id="PF24595">
    <property type="entry name" value="DUF7619"/>
    <property type="match status" value="1"/>
</dbReference>
<dbReference type="EMBL" id="JRLZ01000024">
    <property type="protein sequence ID" value="KGO92792.1"/>
    <property type="molecule type" value="Genomic_DNA"/>
</dbReference>
<feature type="domain" description="DUF7619" evidence="4">
    <location>
        <begin position="516"/>
        <end position="647"/>
    </location>
</feature>
<evidence type="ECO:0000259" key="3">
    <source>
        <dbReference type="Pfam" id="PF18962"/>
    </source>
</evidence>
<dbReference type="OrthoDB" id="1110367at2"/>
<proteinExistence type="predicted"/>
<gene>
    <name evidence="5" type="ORF">Q767_15460</name>
</gene>
<organism evidence="5 6">
    <name type="scientific">Flavobacterium enshiense DK69</name>
    <dbReference type="NCBI Taxonomy" id="1107311"/>
    <lineage>
        <taxon>Bacteria</taxon>
        <taxon>Pseudomonadati</taxon>
        <taxon>Bacteroidota</taxon>
        <taxon>Flavobacteriia</taxon>
        <taxon>Flavobacteriales</taxon>
        <taxon>Flavobacteriaceae</taxon>
        <taxon>Flavobacterium</taxon>
    </lineage>
</organism>
<evidence type="ECO:0000256" key="1">
    <source>
        <dbReference type="ARBA" id="ARBA00022729"/>
    </source>
</evidence>
<feature type="chain" id="PRO_5004750460" evidence="2">
    <location>
        <begin position="20"/>
        <end position="736"/>
    </location>
</feature>
<dbReference type="InterPro" id="IPR047589">
    <property type="entry name" value="DUF11_rpt"/>
</dbReference>
<dbReference type="InterPro" id="IPR032675">
    <property type="entry name" value="LRR_dom_sf"/>
</dbReference>
<sequence length="736" mass="80369">MKKFYFLLLAFCLFAGVNAQVINIPDANFKAKLLAANSSNTIAKNLAGAYFKIDADNDGEIQLAEANNVLSLEFGGNFNIESIQDITGIASFGNLKKIYIYSTLVGNVDFTQNHNIEEIYVSGNSETINLINLSGLTNLVKLSLLSIRPHNYPYNYNKVNVALTGCTDLVDLNIYNSCVNINYCEIPNLKFLNCSYLEGGESEIFDFSCLGRLETLDISENVINKLILKNGSVLTSLNLGLNDAQGFGATYICIDDNELELAQVLAQLETGFTANISTYCSFTPGGTFYTIQGNNKFDATNNGCDVSDTSIANLRFSITDGTNSGCLISNTARNYSIPVGAGTHTITPMLENPTYFTISPTSVDVTFPAQANPFTQNFCVTANGVHPDLEVALLPINTARPGFDAIYKIIYKNKGNQIQSGSVNLIFNDAVLDLVAANPLASNQTTNSLSWNFSDLQPFEAKEIILTFNVNSPTETPAVNNGDILNYTATIASSSTDETPNDNTFVFNQTVVNSFDPNDKTCLEGATISPTEVGKYVHYIIRFENTGTFPAQNIVVKDMIDADKFDINSLVPLKGSHPFVTNVTSGSKVEFIFENINLPFDNANNDGYVVFKIKTKPTLVVGNTFSNSASIYFDYNFPIVTNTATTTIQALSTQDFGFGQYFTLYPTPVKDVLNIETKQTIEVNSINIYNQLGQLVLVVPNAQNVSKVDVSNLASGNYFIKINSDKGTSNTKFIKQ</sequence>
<dbReference type="AlphaFoldDB" id="V6S456"/>
<dbReference type="Pfam" id="PF18962">
    <property type="entry name" value="Por_Secre_tail"/>
    <property type="match status" value="1"/>
</dbReference>
<dbReference type="PATRIC" id="fig|1107311.3.peg.2497"/>
<dbReference type="SUPFAM" id="SSF52058">
    <property type="entry name" value="L domain-like"/>
    <property type="match status" value="1"/>
</dbReference>